<name>A0A0R1NDN8_9LACO</name>
<sequence>MALVDHIWGTYVGCALGDAMGMPTECWSQDKIVQHYPQGIHQLLPSDVDDTFGRTLQAGEVTDDTINTLMIHDMIVKNQGQINTQAYIDHLTAWSNNSAVAAYVSGPSTVKALKALAAGEPVHRTGITGTTNGASMKISPIGILADYRNPDKLIKDVYTVCEPTHNTRVALQGASAVAAAVSYGVRGGTEIDRVWEIAQDFIDRSATTGFDFPSASLSYRLQWARKIVTDESNIATALSRLYQEVGTGMETLQSIPAAFAVVQLADGDPVRAAELSAVIGWDTDTIGAISAAICGALHPTVPPHFIDTLQTVNHLDFKKLAAEILPFVQVVE</sequence>
<evidence type="ECO:0000313" key="3">
    <source>
        <dbReference type="Proteomes" id="UP000051330"/>
    </source>
</evidence>
<dbReference type="STRING" id="1423792.FD09_GL000072"/>
<dbReference type="PATRIC" id="fig|1423792.3.peg.74"/>
<keyword evidence="3" id="KW-1185">Reference proteome</keyword>
<dbReference type="Pfam" id="PF03747">
    <property type="entry name" value="ADP_ribosyl_GH"/>
    <property type="match status" value="1"/>
</dbReference>
<dbReference type="GO" id="GO:0046872">
    <property type="term" value="F:metal ion binding"/>
    <property type="evidence" value="ECO:0007669"/>
    <property type="project" value="UniProtKB-KW"/>
</dbReference>
<feature type="binding site" evidence="1">
    <location>
        <position position="62"/>
    </location>
    <ligand>
        <name>Mg(2+)</name>
        <dbReference type="ChEBI" id="CHEBI:18420"/>
        <label>1</label>
    </ligand>
</feature>
<dbReference type="PANTHER" id="PTHR16222">
    <property type="entry name" value="ADP-RIBOSYLGLYCOHYDROLASE"/>
    <property type="match status" value="1"/>
</dbReference>
<comment type="caution">
    <text evidence="2">The sequence shown here is derived from an EMBL/GenBank/DDBJ whole genome shotgun (WGS) entry which is preliminary data.</text>
</comment>
<dbReference type="EMBL" id="AZEC01000001">
    <property type="protein sequence ID" value="KRL14424.1"/>
    <property type="molecule type" value="Genomic_DNA"/>
</dbReference>
<accession>A0A0R1NDN8</accession>
<dbReference type="InterPro" id="IPR005502">
    <property type="entry name" value="Ribosyl_crysJ1"/>
</dbReference>
<dbReference type="InterPro" id="IPR050792">
    <property type="entry name" value="ADP-ribosylglycohydrolase"/>
</dbReference>
<protein>
    <submittedName>
        <fullName evidence="2">ADP-ribosylation Crystallin J1</fullName>
    </submittedName>
</protein>
<evidence type="ECO:0000256" key="1">
    <source>
        <dbReference type="PIRSR" id="PIRSR605502-1"/>
    </source>
</evidence>
<dbReference type="SUPFAM" id="SSF101478">
    <property type="entry name" value="ADP-ribosylglycohydrolase"/>
    <property type="match status" value="1"/>
</dbReference>
<dbReference type="OrthoDB" id="9798107at2"/>
<gene>
    <name evidence="2" type="ORF">FD09_GL000072</name>
</gene>
<feature type="binding site" evidence="1">
    <location>
        <position position="285"/>
    </location>
    <ligand>
        <name>Mg(2+)</name>
        <dbReference type="ChEBI" id="CHEBI:18420"/>
        <label>1</label>
    </ligand>
</feature>
<keyword evidence="1" id="KW-0479">Metal-binding</keyword>
<reference evidence="2 3" key="1">
    <citation type="journal article" date="2015" name="Genome Announc.">
        <title>Expanding the biotechnology potential of lactobacilli through comparative genomics of 213 strains and associated genera.</title>
        <authorList>
            <person name="Sun Z."/>
            <person name="Harris H.M."/>
            <person name="McCann A."/>
            <person name="Guo C."/>
            <person name="Argimon S."/>
            <person name="Zhang W."/>
            <person name="Yang X."/>
            <person name="Jeffery I.B."/>
            <person name="Cooney J.C."/>
            <person name="Kagawa T.F."/>
            <person name="Liu W."/>
            <person name="Song Y."/>
            <person name="Salvetti E."/>
            <person name="Wrobel A."/>
            <person name="Rasinkangas P."/>
            <person name="Parkhill J."/>
            <person name="Rea M.C."/>
            <person name="O'Sullivan O."/>
            <person name="Ritari J."/>
            <person name="Douillard F.P."/>
            <person name="Paul Ross R."/>
            <person name="Yang R."/>
            <person name="Briner A.E."/>
            <person name="Felis G.E."/>
            <person name="de Vos W.M."/>
            <person name="Barrangou R."/>
            <person name="Klaenhammer T.R."/>
            <person name="Caufield P.W."/>
            <person name="Cui Y."/>
            <person name="Zhang H."/>
            <person name="O'Toole P.W."/>
        </authorList>
    </citation>
    <scope>NUCLEOTIDE SEQUENCE [LARGE SCALE GENOMIC DNA]</scope>
    <source>
        <strain evidence="2 3">DSM 12744</strain>
    </source>
</reference>
<feature type="binding site" evidence="1">
    <location>
        <position position="282"/>
    </location>
    <ligand>
        <name>Mg(2+)</name>
        <dbReference type="ChEBI" id="CHEBI:18420"/>
        <label>1</label>
    </ligand>
</feature>
<dbReference type="PANTHER" id="PTHR16222:SF12">
    <property type="entry name" value="ADP-RIBOSYLGLYCOHYDROLASE-RELATED"/>
    <property type="match status" value="1"/>
</dbReference>
<dbReference type="AlphaFoldDB" id="A0A0R1NDN8"/>
<evidence type="ECO:0000313" key="2">
    <source>
        <dbReference type="EMBL" id="KRL14424.1"/>
    </source>
</evidence>
<dbReference type="RefSeq" id="WP_057817121.1">
    <property type="nucleotide sequence ID" value="NZ_AZEC01000001.1"/>
</dbReference>
<dbReference type="Proteomes" id="UP000051330">
    <property type="component" value="Unassembled WGS sequence"/>
</dbReference>
<feature type="binding site" evidence="1">
    <location>
        <position position="284"/>
    </location>
    <ligand>
        <name>Mg(2+)</name>
        <dbReference type="ChEBI" id="CHEBI:18420"/>
        <label>1</label>
    </ligand>
</feature>
<feature type="binding site" evidence="1">
    <location>
        <position position="63"/>
    </location>
    <ligand>
        <name>Mg(2+)</name>
        <dbReference type="ChEBI" id="CHEBI:18420"/>
        <label>1</label>
    </ligand>
</feature>
<proteinExistence type="predicted"/>
<keyword evidence="1" id="KW-0460">Magnesium</keyword>
<feature type="binding site" evidence="1">
    <location>
        <position position="64"/>
    </location>
    <ligand>
        <name>Mg(2+)</name>
        <dbReference type="ChEBI" id="CHEBI:18420"/>
        <label>1</label>
    </ligand>
</feature>
<dbReference type="InterPro" id="IPR036705">
    <property type="entry name" value="Ribosyl_crysJ1_sf"/>
</dbReference>
<dbReference type="Gene3D" id="1.10.4080.10">
    <property type="entry name" value="ADP-ribosylation/Crystallin J1"/>
    <property type="match status" value="1"/>
</dbReference>
<organism evidence="2 3">
    <name type="scientific">Schleiferilactobacillus perolens DSM 12744</name>
    <dbReference type="NCBI Taxonomy" id="1423792"/>
    <lineage>
        <taxon>Bacteria</taxon>
        <taxon>Bacillati</taxon>
        <taxon>Bacillota</taxon>
        <taxon>Bacilli</taxon>
        <taxon>Lactobacillales</taxon>
        <taxon>Lactobacillaceae</taxon>
        <taxon>Schleiferilactobacillus</taxon>
    </lineage>
</organism>
<comment type="cofactor">
    <cofactor evidence="1">
        <name>Mg(2+)</name>
        <dbReference type="ChEBI" id="CHEBI:18420"/>
    </cofactor>
    <text evidence="1">Binds 2 magnesium ions per subunit.</text>
</comment>